<dbReference type="AlphaFoldDB" id="A0A8H5MH77"/>
<keyword evidence="2" id="KW-1185">Reference proteome</keyword>
<sequence>MIATPVGKIEPSVCFGTTRWKHRVEYNEDKYIVTYQLRDQIINFNSGFYTNVAKYTYVVMPVITSAPTMRPVRVELDFVDPIIERFFTLFRNDQKMVIARRLGKALVDLDKGG</sequence>
<gene>
    <name evidence="1" type="ORF">FNAPI_13855</name>
</gene>
<protein>
    <submittedName>
        <fullName evidence="1">Uncharacterized protein</fullName>
    </submittedName>
</protein>
<dbReference type="EMBL" id="JAAOAO010000993">
    <property type="protein sequence ID" value="KAF5529506.1"/>
    <property type="molecule type" value="Genomic_DNA"/>
</dbReference>
<proteinExistence type="predicted"/>
<accession>A0A8H5MH77</accession>
<dbReference type="Proteomes" id="UP000574317">
    <property type="component" value="Unassembled WGS sequence"/>
</dbReference>
<evidence type="ECO:0000313" key="2">
    <source>
        <dbReference type="Proteomes" id="UP000574317"/>
    </source>
</evidence>
<comment type="caution">
    <text evidence="1">The sequence shown here is derived from an EMBL/GenBank/DDBJ whole genome shotgun (WGS) entry which is preliminary data.</text>
</comment>
<name>A0A8H5MH77_9HYPO</name>
<reference evidence="1 2" key="1">
    <citation type="submission" date="2020-05" db="EMBL/GenBank/DDBJ databases">
        <title>Identification and distribution of gene clusters putatively required for synthesis of sphingolipid metabolism inhibitors in phylogenetically diverse species of the filamentous fungus Fusarium.</title>
        <authorList>
            <person name="Kim H.-S."/>
            <person name="Busman M."/>
            <person name="Brown D.W."/>
            <person name="Divon H."/>
            <person name="Uhlig S."/>
            <person name="Proctor R.H."/>
        </authorList>
    </citation>
    <scope>NUCLEOTIDE SEQUENCE [LARGE SCALE GENOMIC DNA]</scope>
    <source>
        <strain evidence="1 2">NRRL 25196</strain>
    </source>
</reference>
<organism evidence="1 2">
    <name type="scientific">Fusarium napiforme</name>
    <dbReference type="NCBI Taxonomy" id="42672"/>
    <lineage>
        <taxon>Eukaryota</taxon>
        <taxon>Fungi</taxon>
        <taxon>Dikarya</taxon>
        <taxon>Ascomycota</taxon>
        <taxon>Pezizomycotina</taxon>
        <taxon>Sordariomycetes</taxon>
        <taxon>Hypocreomycetidae</taxon>
        <taxon>Hypocreales</taxon>
        <taxon>Nectriaceae</taxon>
        <taxon>Fusarium</taxon>
        <taxon>Fusarium fujikuroi species complex</taxon>
    </lineage>
</organism>
<evidence type="ECO:0000313" key="1">
    <source>
        <dbReference type="EMBL" id="KAF5529506.1"/>
    </source>
</evidence>